<keyword evidence="6 8" id="KW-0472">Membrane</keyword>
<keyword evidence="5 8" id="KW-1133">Transmembrane helix</keyword>
<evidence type="ECO:0000256" key="5">
    <source>
        <dbReference type="ARBA" id="ARBA00022989"/>
    </source>
</evidence>
<evidence type="ECO:0000256" key="4">
    <source>
        <dbReference type="ARBA" id="ARBA00022801"/>
    </source>
</evidence>
<keyword evidence="4" id="KW-0378">Hydrolase</keyword>
<dbReference type="SUPFAM" id="SSF144091">
    <property type="entry name" value="Rhomboid-like"/>
    <property type="match status" value="1"/>
</dbReference>
<feature type="transmembrane region" description="Helical" evidence="8">
    <location>
        <begin position="259"/>
        <end position="282"/>
    </location>
</feature>
<evidence type="ECO:0000256" key="3">
    <source>
        <dbReference type="ARBA" id="ARBA00022692"/>
    </source>
</evidence>
<feature type="transmembrane region" description="Helical" evidence="8">
    <location>
        <begin position="220"/>
        <end position="238"/>
    </location>
</feature>
<evidence type="ECO:0000256" key="8">
    <source>
        <dbReference type="SAM" id="Phobius"/>
    </source>
</evidence>
<comment type="caution">
    <text evidence="10">The sequence shown here is derived from an EMBL/GenBank/DDBJ whole genome shotgun (WGS) entry which is preliminary data.</text>
</comment>
<dbReference type="AlphaFoldDB" id="A0A3P1SDR1"/>
<proteinExistence type="inferred from homology"/>
<dbReference type="InterPro" id="IPR035952">
    <property type="entry name" value="Rhomboid-like_sf"/>
</dbReference>
<comment type="subcellular location">
    <subcellularLocation>
        <location evidence="1">Membrane</location>
        <topology evidence="1">Multi-pass membrane protein</topology>
    </subcellularLocation>
</comment>
<feature type="transmembrane region" description="Helical" evidence="8">
    <location>
        <begin position="143"/>
        <end position="163"/>
    </location>
</feature>
<gene>
    <name evidence="10" type="ORF">EII11_05945</name>
</gene>
<reference evidence="10 11" key="1">
    <citation type="submission" date="2018-11" db="EMBL/GenBank/DDBJ databases">
        <title>Genomes From Bacteria Associated with the Canine Oral Cavity: a Test Case for Automated Genome-Based Taxonomic Assignment.</title>
        <authorList>
            <person name="Coil D.A."/>
            <person name="Jospin G."/>
            <person name="Darling A.E."/>
            <person name="Wallis C."/>
            <person name="Davis I.J."/>
            <person name="Harris S."/>
            <person name="Eisen J.A."/>
            <person name="Holcombe L.J."/>
            <person name="O'Flynn C."/>
        </authorList>
    </citation>
    <scope>NUCLEOTIDE SEQUENCE [LARGE SCALE GENOMIC DNA]</scope>
    <source>
        <strain evidence="10 11">OH770</strain>
    </source>
</reference>
<evidence type="ECO:0000259" key="9">
    <source>
        <dbReference type="Pfam" id="PF01694"/>
    </source>
</evidence>
<name>A0A3P1SDR1_9ACTO</name>
<keyword evidence="11" id="KW-1185">Reference proteome</keyword>
<accession>A0A3P1SDR1</accession>
<dbReference type="OrthoDB" id="9807874at2"/>
<dbReference type="InterPro" id="IPR022764">
    <property type="entry name" value="Peptidase_S54_rhomboid_dom"/>
</dbReference>
<keyword evidence="3 8" id="KW-0812">Transmembrane</keyword>
<evidence type="ECO:0000256" key="1">
    <source>
        <dbReference type="ARBA" id="ARBA00004141"/>
    </source>
</evidence>
<dbReference type="Pfam" id="PF01694">
    <property type="entry name" value="Rhomboid"/>
    <property type="match status" value="1"/>
</dbReference>
<feature type="transmembrane region" description="Helical" evidence="8">
    <location>
        <begin position="65"/>
        <end position="87"/>
    </location>
</feature>
<dbReference type="EMBL" id="RQZF01000004">
    <property type="protein sequence ID" value="RRC95443.1"/>
    <property type="molecule type" value="Genomic_DNA"/>
</dbReference>
<evidence type="ECO:0000256" key="7">
    <source>
        <dbReference type="SAM" id="MobiDB-lite"/>
    </source>
</evidence>
<keyword evidence="10" id="KW-0645">Protease</keyword>
<comment type="similarity">
    <text evidence="2">Belongs to the peptidase S54 family.</text>
</comment>
<evidence type="ECO:0000313" key="11">
    <source>
        <dbReference type="Proteomes" id="UP000280444"/>
    </source>
</evidence>
<protein>
    <submittedName>
        <fullName evidence="10">Rhomboid family intramembrane serine protease</fullName>
    </submittedName>
</protein>
<feature type="transmembrane region" description="Helical" evidence="8">
    <location>
        <begin position="107"/>
        <end position="131"/>
    </location>
</feature>
<dbReference type="InterPro" id="IPR050925">
    <property type="entry name" value="Rhomboid_protease_S54"/>
</dbReference>
<dbReference type="GO" id="GO:0006508">
    <property type="term" value="P:proteolysis"/>
    <property type="evidence" value="ECO:0007669"/>
    <property type="project" value="UniProtKB-KW"/>
</dbReference>
<evidence type="ECO:0000256" key="6">
    <source>
        <dbReference type="ARBA" id="ARBA00023136"/>
    </source>
</evidence>
<evidence type="ECO:0000256" key="2">
    <source>
        <dbReference type="ARBA" id="ARBA00009045"/>
    </source>
</evidence>
<feature type="transmembrane region" description="Helical" evidence="8">
    <location>
        <begin position="197"/>
        <end position="214"/>
    </location>
</feature>
<dbReference type="PANTHER" id="PTHR43731">
    <property type="entry name" value="RHOMBOID PROTEASE"/>
    <property type="match status" value="1"/>
</dbReference>
<dbReference type="Proteomes" id="UP000280444">
    <property type="component" value="Unassembled WGS sequence"/>
</dbReference>
<dbReference type="Gene3D" id="1.20.1540.10">
    <property type="entry name" value="Rhomboid-like"/>
    <property type="match status" value="1"/>
</dbReference>
<evidence type="ECO:0000313" key="10">
    <source>
        <dbReference type="EMBL" id="RRC95443.1"/>
    </source>
</evidence>
<feature type="domain" description="Peptidase S54 rhomboid" evidence="9">
    <location>
        <begin position="103"/>
        <end position="239"/>
    </location>
</feature>
<feature type="transmembrane region" description="Helical" evidence="8">
    <location>
        <begin position="169"/>
        <end position="190"/>
    </location>
</feature>
<organism evidence="10 11">
    <name type="scientific">Schaalia canis</name>
    <dbReference type="NCBI Taxonomy" id="100469"/>
    <lineage>
        <taxon>Bacteria</taxon>
        <taxon>Bacillati</taxon>
        <taxon>Actinomycetota</taxon>
        <taxon>Actinomycetes</taxon>
        <taxon>Actinomycetales</taxon>
        <taxon>Actinomycetaceae</taxon>
        <taxon>Schaalia</taxon>
    </lineage>
</organism>
<feature type="region of interest" description="Disordered" evidence="7">
    <location>
        <begin position="1"/>
        <end position="21"/>
    </location>
</feature>
<sequence>MPTFGQRSNPAAAPNCPRHPHERSVDYCKRCNRPMCVACAIPTEVRAICVDCTTSTAKRMRARSFGMPVTTALIGLCAVLYVADWLLPVYQWFAFYPPSAYYEPWRFLTTAFLHSGLMHLAFNMLALYWMGQYLEPLMGTMRYIGLYALSALGGTTFVLAWVLVSPASFTTVTVGASGAVFGLFGAIFVLQKAVGADTRSIFVLLAINLAYGFIVPGISWQGHVGGLLVGVAVAWLLLKTDRPRPGVTERTQNLQAAGVLGVTAVILLAAQSGIYSLLINWYG</sequence>
<dbReference type="PANTHER" id="PTHR43731:SF14">
    <property type="entry name" value="PRESENILIN-ASSOCIATED RHOMBOID-LIKE PROTEIN, MITOCHONDRIAL"/>
    <property type="match status" value="1"/>
</dbReference>
<dbReference type="GO" id="GO:0016020">
    <property type="term" value="C:membrane"/>
    <property type="evidence" value="ECO:0007669"/>
    <property type="project" value="UniProtKB-SubCell"/>
</dbReference>
<dbReference type="GO" id="GO:0004252">
    <property type="term" value="F:serine-type endopeptidase activity"/>
    <property type="evidence" value="ECO:0007669"/>
    <property type="project" value="InterPro"/>
</dbReference>